<gene>
    <name evidence="2" type="ORF">SAMN02746098_01167</name>
</gene>
<dbReference type="Proteomes" id="UP000183954">
    <property type="component" value="Unassembled WGS sequence"/>
</dbReference>
<evidence type="ECO:0000313" key="2">
    <source>
        <dbReference type="EMBL" id="SHH69315.1"/>
    </source>
</evidence>
<proteinExistence type="predicted"/>
<sequence>MTVAGWQTNTFYGGNQAVIENSSENIPITKEMIVDKIDAELAEFTGSTPVANRGIEFEDKLEALTLIRNALYNLPIPHELHPFIFNHENILREAFLFWLDEAVKTMPLDRLALSYDCAANWLTEVRHEYRTALLRERLAGEHQAFLEEERQKTPDEIIEDAWKITCMADLLTVLTNGGLEPQEIDALLTIEHPLHTIFGDFLPKDNENHLYALTDIALEVAQTRHNDLVTGNIDLQPEDAVTKQHLEEYLKFYGGPAYSAEQDVPDHEPEWDMELEP</sequence>
<evidence type="ECO:0000256" key="1">
    <source>
        <dbReference type="SAM" id="MobiDB-lite"/>
    </source>
</evidence>
<name>A0A1M5V235_9FIRM</name>
<dbReference type="EMBL" id="FQXJ01000004">
    <property type="protein sequence ID" value="SHH69315.1"/>
    <property type="molecule type" value="Genomic_DNA"/>
</dbReference>
<keyword evidence="3" id="KW-1185">Reference proteome</keyword>
<dbReference type="AlphaFoldDB" id="A0A1M5V235"/>
<accession>A0A1M5V235</accession>
<dbReference type="STRING" id="1121420.SAMN02746098_01167"/>
<organism evidence="2 3">
    <name type="scientific">Desulfosporosinus lacus DSM 15449</name>
    <dbReference type="NCBI Taxonomy" id="1121420"/>
    <lineage>
        <taxon>Bacteria</taxon>
        <taxon>Bacillati</taxon>
        <taxon>Bacillota</taxon>
        <taxon>Clostridia</taxon>
        <taxon>Eubacteriales</taxon>
        <taxon>Desulfitobacteriaceae</taxon>
        <taxon>Desulfosporosinus</taxon>
    </lineage>
</organism>
<protein>
    <submittedName>
        <fullName evidence="2">Uncharacterized protein</fullName>
    </submittedName>
</protein>
<reference evidence="3" key="1">
    <citation type="submission" date="2016-11" db="EMBL/GenBank/DDBJ databases">
        <authorList>
            <person name="Varghese N."/>
            <person name="Submissions S."/>
        </authorList>
    </citation>
    <scope>NUCLEOTIDE SEQUENCE [LARGE SCALE GENOMIC DNA]</scope>
    <source>
        <strain evidence="3">DSM 15449</strain>
    </source>
</reference>
<feature type="region of interest" description="Disordered" evidence="1">
    <location>
        <begin position="257"/>
        <end position="277"/>
    </location>
</feature>
<evidence type="ECO:0000313" key="3">
    <source>
        <dbReference type="Proteomes" id="UP000183954"/>
    </source>
</evidence>